<dbReference type="InParanoid" id="A0LR00"/>
<gene>
    <name evidence="2" type="ordered locus">Acel_0084</name>
</gene>
<dbReference type="EMBL" id="CP000481">
    <property type="protein sequence ID" value="ABK51860.1"/>
    <property type="molecule type" value="Genomic_DNA"/>
</dbReference>
<dbReference type="HOGENOM" id="CLU_035793_0_0_11"/>
<evidence type="ECO:0000313" key="3">
    <source>
        <dbReference type="Proteomes" id="UP000008221"/>
    </source>
</evidence>
<name>A0LR00_ACIC1</name>
<dbReference type="eggNOG" id="COG3642">
    <property type="taxonomic scope" value="Bacteria"/>
</dbReference>
<dbReference type="STRING" id="351607.Acel_0084"/>
<evidence type="ECO:0000313" key="2">
    <source>
        <dbReference type="EMBL" id="ABK51860.1"/>
    </source>
</evidence>
<organism evidence="2 3">
    <name type="scientific">Acidothermus cellulolyticus (strain ATCC 43068 / DSM 8971 / 11B)</name>
    <dbReference type="NCBI Taxonomy" id="351607"/>
    <lineage>
        <taxon>Bacteria</taxon>
        <taxon>Bacillati</taxon>
        <taxon>Actinomycetota</taxon>
        <taxon>Actinomycetes</taxon>
        <taxon>Acidothermales</taxon>
        <taxon>Acidothermaceae</taxon>
        <taxon>Acidothermus</taxon>
    </lineage>
</organism>
<evidence type="ECO:0000259" key="1">
    <source>
        <dbReference type="Pfam" id="PF13224"/>
    </source>
</evidence>
<reference evidence="2 3" key="1">
    <citation type="journal article" date="2009" name="Genome Res.">
        <title>Complete genome of the cellulolytic thermophile Acidothermus cellulolyticus 11B provides insights into its ecophysiological and evolutionary adaptations.</title>
        <authorList>
            <person name="Barabote R.D."/>
            <person name="Xie G."/>
            <person name="Leu D.H."/>
            <person name="Normand P."/>
            <person name="Necsulea A."/>
            <person name="Daubin V."/>
            <person name="Medigue C."/>
            <person name="Adney W.S."/>
            <person name="Xu X.C."/>
            <person name="Lapidus A."/>
            <person name="Parales R.E."/>
            <person name="Detter C."/>
            <person name="Pujic P."/>
            <person name="Bruce D."/>
            <person name="Lavire C."/>
            <person name="Challacombe J.F."/>
            <person name="Brettin T.S."/>
            <person name="Berry A.M."/>
        </authorList>
    </citation>
    <scope>NUCLEOTIDE SEQUENCE [LARGE SCALE GENOMIC DNA]</scope>
    <source>
        <strain evidence="3">ATCC 43068 / DSM 8971 / 11B</strain>
    </source>
</reference>
<dbReference type="KEGG" id="ace:Acel_0084"/>
<protein>
    <recommendedName>
        <fullName evidence="1">DUF4032 domain-containing protein</fullName>
    </recommendedName>
</protein>
<dbReference type="AlphaFoldDB" id="A0LR00"/>
<dbReference type="RefSeq" id="WP_011718924.1">
    <property type="nucleotide sequence ID" value="NC_008578.1"/>
</dbReference>
<accession>A0LR00</accession>
<sequence>MRMQFASTTDPAELLSLPWSLPLEQWPADRLVTLPRGISRHVVRFVRVSGTVYAIKELPKQTAEREYRMLRELAKREVPVVKARGVVFDRTTDDGRPLDAALVTKHLRFSLPYRALFSRRLEPELTSKLLDALAQLLVRLHLAGFAWKDCSLSNTLFRRDAGALAAYLVDAETGELHDQLSDGQRAQDLEIASVNIAGELYDLEAGGLLDEAIDPAEVADDIVRRYEMLWNELTREEILGPDELWRIEQRLQRLSELGFDATEIQIVDDPKGRRVKFQTQVVEAGHHQRRLYQLTGLRVEENQARRLLQDLDTFRATAVMPGVDVDEETVARHWLTDVFEPVIEQIPPELRGKLEPAEIFHEVLEHRWFMSEAAGHDIGMDAATRSYIENVLRFRPDEQAVLGTPAEEFAESLKGRSP</sequence>
<dbReference type="SUPFAM" id="SSF56112">
    <property type="entry name" value="Protein kinase-like (PK-like)"/>
    <property type="match status" value="1"/>
</dbReference>
<keyword evidence="3" id="KW-1185">Reference proteome</keyword>
<dbReference type="InterPro" id="IPR011009">
    <property type="entry name" value="Kinase-like_dom_sf"/>
</dbReference>
<dbReference type="Proteomes" id="UP000008221">
    <property type="component" value="Chromosome"/>
</dbReference>
<proteinExistence type="predicted"/>
<dbReference type="Pfam" id="PF06293">
    <property type="entry name" value="Kdo"/>
    <property type="match status" value="1"/>
</dbReference>
<feature type="domain" description="DUF4032" evidence="1">
    <location>
        <begin position="229"/>
        <end position="392"/>
    </location>
</feature>
<dbReference type="InterPro" id="IPR025111">
    <property type="entry name" value="DUF4032"/>
</dbReference>
<dbReference type="Pfam" id="PF13224">
    <property type="entry name" value="DUF4032"/>
    <property type="match status" value="1"/>
</dbReference>